<gene>
    <name evidence="1" type="ORF">IO98_09385</name>
</gene>
<name>A0A084JMI9_9FIRM</name>
<protein>
    <submittedName>
        <fullName evidence="1">Uncharacterized protein</fullName>
    </submittedName>
</protein>
<dbReference type="EMBL" id="JPME01000012">
    <property type="protein sequence ID" value="KEZ90173.1"/>
    <property type="molecule type" value="Genomic_DNA"/>
</dbReference>
<sequence>MKTKLTNSIAKGHVGYGAGPGIIERLEYECPCGKGKILEEHDNIPGFEEHVVNIYCNECCDKYELNTDLGVHSWNINKKGYTFG</sequence>
<accession>A0A084JMI9</accession>
<keyword evidence="2" id="KW-1185">Reference proteome</keyword>
<evidence type="ECO:0000313" key="1">
    <source>
        <dbReference type="EMBL" id="KEZ90173.1"/>
    </source>
</evidence>
<dbReference type="STRING" id="29354.IO98_09385"/>
<dbReference type="OrthoDB" id="2918866at2"/>
<evidence type="ECO:0000313" key="2">
    <source>
        <dbReference type="Proteomes" id="UP000028525"/>
    </source>
</evidence>
<comment type="caution">
    <text evidence="1">The sequence shown here is derived from an EMBL/GenBank/DDBJ whole genome shotgun (WGS) entry which is preliminary data.</text>
</comment>
<dbReference type="Proteomes" id="UP000028525">
    <property type="component" value="Unassembled WGS sequence"/>
</dbReference>
<reference evidence="1 2" key="1">
    <citation type="submission" date="2014-07" db="EMBL/GenBank/DDBJ databases">
        <title>Draft genome of Clostridium celerecrescens 152B isolated from sediments associated with methane hydrate from Krishna Godavari basin.</title>
        <authorList>
            <person name="Honkalas V.S."/>
            <person name="Dabir A.P."/>
            <person name="Arora P."/>
            <person name="Dhakephalkar P.K."/>
        </authorList>
    </citation>
    <scope>NUCLEOTIDE SEQUENCE [LARGE SCALE GENOMIC DNA]</scope>
    <source>
        <strain evidence="1 2">152B</strain>
    </source>
</reference>
<organism evidence="1 2">
    <name type="scientific">Lacrimispora celerecrescens</name>
    <dbReference type="NCBI Taxonomy" id="29354"/>
    <lineage>
        <taxon>Bacteria</taxon>
        <taxon>Bacillati</taxon>
        <taxon>Bacillota</taxon>
        <taxon>Clostridia</taxon>
        <taxon>Lachnospirales</taxon>
        <taxon>Lachnospiraceae</taxon>
        <taxon>Lacrimispora</taxon>
    </lineage>
</organism>
<proteinExistence type="predicted"/>
<dbReference type="AlphaFoldDB" id="A0A084JMI9"/>
<dbReference type="RefSeq" id="WP_038280402.1">
    <property type="nucleotide sequence ID" value="NZ_JPME01000012.1"/>
</dbReference>